<evidence type="ECO:0000313" key="2">
    <source>
        <dbReference type="EMBL" id="MDC0670363.1"/>
    </source>
</evidence>
<evidence type="ECO:0000313" key="3">
    <source>
        <dbReference type="Proteomes" id="UP001217838"/>
    </source>
</evidence>
<reference evidence="2 3" key="1">
    <citation type="submission" date="2022-11" db="EMBL/GenBank/DDBJ databases">
        <title>Minimal conservation of predation-associated metabolite biosynthetic gene clusters underscores biosynthetic potential of Myxococcota including descriptions for ten novel species: Archangium lansinium sp. nov., Myxococcus landrumus sp. nov., Nannocystis bai.</title>
        <authorList>
            <person name="Ahearne A."/>
            <person name="Stevens C."/>
            <person name="Dowd S."/>
        </authorList>
    </citation>
    <scope>NUCLEOTIDE SEQUENCE [LARGE SCALE GENOMIC DNA]</scope>
    <source>
        <strain evidence="2 3">NCELM</strain>
    </source>
</reference>
<evidence type="ECO:0000256" key="1">
    <source>
        <dbReference type="SAM" id="SignalP"/>
    </source>
</evidence>
<dbReference type="RefSeq" id="WP_272000188.1">
    <property type="nucleotide sequence ID" value="NZ_JAQNDN010000011.1"/>
</dbReference>
<dbReference type="Proteomes" id="UP001217838">
    <property type="component" value="Unassembled WGS sequence"/>
</dbReference>
<keyword evidence="1" id="KW-0732">Signal</keyword>
<keyword evidence="3" id="KW-1185">Reference proteome</keyword>
<dbReference type="EMBL" id="JAQNDN010000011">
    <property type="protein sequence ID" value="MDC0670363.1"/>
    <property type="molecule type" value="Genomic_DNA"/>
</dbReference>
<proteinExistence type="predicted"/>
<name>A0ABT5B8B8_9BACT</name>
<sequence length="84" mass="8111">MPNNSVLALLAACLVSACAGKSNPPPTEDPGVKACTKEAKVCPDGSIVGRTGPDCEFAACPEAAADAPAEPAPAPGEAAAPPSP</sequence>
<protein>
    <submittedName>
        <fullName evidence="2">Uncharacterized protein</fullName>
    </submittedName>
</protein>
<gene>
    <name evidence="2" type="ORF">POL58_21590</name>
</gene>
<accession>A0ABT5B8B8</accession>
<feature type="chain" id="PRO_5046114884" evidence="1">
    <location>
        <begin position="20"/>
        <end position="84"/>
    </location>
</feature>
<comment type="caution">
    <text evidence="2">The sequence shown here is derived from an EMBL/GenBank/DDBJ whole genome shotgun (WGS) entry which is preliminary data.</text>
</comment>
<feature type="signal peptide" evidence="1">
    <location>
        <begin position="1"/>
        <end position="19"/>
    </location>
</feature>
<organism evidence="2 3">
    <name type="scientific">Nannocystis radixulma</name>
    <dbReference type="NCBI Taxonomy" id="2995305"/>
    <lineage>
        <taxon>Bacteria</taxon>
        <taxon>Pseudomonadati</taxon>
        <taxon>Myxococcota</taxon>
        <taxon>Polyangia</taxon>
        <taxon>Nannocystales</taxon>
        <taxon>Nannocystaceae</taxon>
        <taxon>Nannocystis</taxon>
    </lineage>
</organism>